<evidence type="ECO:0000256" key="2">
    <source>
        <dbReference type="SAM" id="SignalP"/>
    </source>
</evidence>
<feature type="region of interest" description="Disordered" evidence="1">
    <location>
        <begin position="710"/>
        <end position="733"/>
    </location>
</feature>
<organism evidence="3 4">
    <name type="scientific">Pseudogemmobacter faecipullorum</name>
    <dbReference type="NCBI Taxonomy" id="2755041"/>
    <lineage>
        <taxon>Bacteria</taxon>
        <taxon>Pseudomonadati</taxon>
        <taxon>Pseudomonadota</taxon>
        <taxon>Alphaproteobacteria</taxon>
        <taxon>Rhodobacterales</taxon>
        <taxon>Paracoccaceae</taxon>
        <taxon>Pseudogemmobacter</taxon>
    </lineage>
</organism>
<accession>A0ABS8CN84</accession>
<reference evidence="3 4" key="1">
    <citation type="submission" date="2020-07" db="EMBL/GenBank/DDBJ databases">
        <title>Pseudogemmobacter sp. nov., isolated from poultry manure in Taiwan.</title>
        <authorList>
            <person name="Lin S.-Y."/>
            <person name="Tang Y.-S."/>
            <person name="Young C.-C."/>
        </authorList>
    </citation>
    <scope>NUCLEOTIDE SEQUENCE [LARGE SCALE GENOMIC DNA]</scope>
    <source>
        <strain evidence="3 4">CC-YST710</strain>
    </source>
</reference>
<evidence type="ECO:0008006" key="5">
    <source>
        <dbReference type="Google" id="ProtNLM"/>
    </source>
</evidence>
<name>A0ABS8CN84_9RHOB</name>
<gene>
    <name evidence="3" type="ORF">H0485_12730</name>
</gene>
<proteinExistence type="predicted"/>
<feature type="chain" id="PRO_5045286171" description="Tetratricopeptide repeat protein" evidence="2">
    <location>
        <begin position="31"/>
        <end position="733"/>
    </location>
</feature>
<evidence type="ECO:0000256" key="1">
    <source>
        <dbReference type="SAM" id="MobiDB-lite"/>
    </source>
</evidence>
<dbReference type="Proteomes" id="UP001198571">
    <property type="component" value="Unassembled WGS sequence"/>
</dbReference>
<keyword evidence="4" id="KW-1185">Reference proteome</keyword>
<feature type="compositionally biased region" description="Low complexity" evidence="1">
    <location>
        <begin position="88"/>
        <end position="99"/>
    </location>
</feature>
<protein>
    <recommendedName>
        <fullName evidence="5">Tetratricopeptide repeat protein</fullName>
    </recommendedName>
</protein>
<evidence type="ECO:0000313" key="4">
    <source>
        <dbReference type="Proteomes" id="UP001198571"/>
    </source>
</evidence>
<keyword evidence="2" id="KW-0732">Signal</keyword>
<comment type="caution">
    <text evidence="3">The sequence shown here is derived from an EMBL/GenBank/DDBJ whole genome shotgun (WGS) entry which is preliminary data.</text>
</comment>
<evidence type="ECO:0000313" key="3">
    <source>
        <dbReference type="EMBL" id="MCB5410860.1"/>
    </source>
</evidence>
<feature type="signal peptide" evidence="2">
    <location>
        <begin position="1"/>
        <end position="30"/>
    </location>
</feature>
<dbReference type="PANTHER" id="PTHR48125:SF12">
    <property type="entry name" value="AT HOOK TRANSCRIPTION FACTOR FAMILY-RELATED"/>
    <property type="match status" value="1"/>
</dbReference>
<dbReference type="RefSeq" id="WP_226936128.1">
    <property type="nucleotide sequence ID" value="NZ_JACDXX010000011.1"/>
</dbReference>
<sequence length="733" mass="78319">MTGKRRGKWHSSLQAALAIYALLLPPPALAQVADAAGAEDFGAWLGRTLPRPPPRPDRITYRDLPKLRPVWRAQNEAPREAELAALAPAAAPAPGEGPAQAPPPIADSAPPFDPALQPAPEFTPATPLPPPAAAEGRTAATVSPAVTEKLPLIRTADFAAGNFLRDRAALLQQLQQAAPEARAGISLALSQMMMAQLLLPEARSFHDRARAQGLEDQPELLGRWKATGIMLDILAGAPAEPEAAALLEEHSLWQLAAFASVRRLPGETGPAGASLTEAVAELQNHSEPVISRLLPKLFDMALLRGDHRIAEGLLRGAREATRLPQEPVYHLMMGRLALVYDMPEQAFDYFARAAEGHDLAAQRARIAMADLALLRKDPKLLPALRDILSEGVNQWRHDYEALILRARLAQVAEDLGDIPLALDIMGKIRQDHPGTPEAVLAHERGALALAAFAAAIEAEAISLETYLTTLRQVEPFYRLDPVWPIARKALARAYGRAGLSVAAASEYSALQIDLNRIDAPAPPEKQAAEIPLLEAEAWLLSHNPGRARLALAREGLPRFEELQGRYSLSAIAAGAAPVTALPPAFRTAPELALYARSAREAGLSRAAFAAHQKLAEGPGFAGLPGEALYAVLTAHQSGATLQATEYFNVLQNSQEGAAFPERRALFAALDTPMPLLQPLSHEISDIMLERAGSARDAARLLLAQPIDTAPEGQSALSPEPGAPTPALAGTVLR</sequence>
<dbReference type="PANTHER" id="PTHR48125">
    <property type="entry name" value="LP07818P1"/>
    <property type="match status" value="1"/>
</dbReference>
<dbReference type="EMBL" id="JACDXX010000011">
    <property type="protein sequence ID" value="MCB5410860.1"/>
    <property type="molecule type" value="Genomic_DNA"/>
</dbReference>
<feature type="region of interest" description="Disordered" evidence="1">
    <location>
        <begin position="88"/>
        <end position="140"/>
    </location>
</feature>